<dbReference type="GO" id="GO:0050906">
    <property type="term" value="P:detection of stimulus involved in sensory perception"/>
    <property type="evidence" value="ECO:0007669"/>
    <property type="project" value="UniProtKB-ARBA"/>
</dbReference>
<feature type="chain" id="PRO_5041988210" description="Ionotropic glutamate receptor L-glutamate and glycine-binding domain-containing protein" evidence="14">
    <location>
        <begin position="19"/>
        <end position="640"/>
    </location>
</feature>
<evidence type="ECO:0008006" key="19">
    <source>
        <dbReference type="Google" id="ProtNLM"/>
    </source>
</evidence>
<evidence type="ECO:0000256" key="4">
    <source>
        <dbReference type="ARBA" id="ARBA00022475"/>
    </source>
</evidence>
<keyword evidence="10" id="KW-0325">Glycoprotein</keyword>
<evidence type="ECO:0000256" key="10">
    <source>
        <dbReference type="ARBA" id="ARBA00023180"/>
    </source>
</evidence>
<keyword evidence="14" id="KW-0732">Signal</keyword>
<dbReference type="InterPro" id="IPR019594">
    <property type="entry name" value="Glu/Gly-bd"/>
</dbReference>
<dbReference type="Gene3D" id="1.10.287.70">
    <property type="match status" value="1"/>
</dbReference>
<dbReference type="Proteomes" id="UP000820818">
    <property type="component" value="Linkage Group LG4"/>
</dbReference>
<dbReference type="InterPro" id="IPR052192">
    <property type="entry name" value="Insect_Ionotropic_Sensory_Rcpt"/>
</dbReference>
<dbReference type="FunFam" id="1.10.287.70:FF:000400">
    <property type="entry name" value="Uncharacterized protein"/>
    <property type="match status" value="1"/>
</dbReference>
<reference evidence="17 18" key="1">
    <citation type="submission" date="2022-05" db="EMBL/GenBank/DDBJ databases">
        <title>A multi-omics perspective on studying reproductive biology in Daphnia sinensis.</title>
        <authorList>
            <person name="Jia J."/>
        </authorList>
    </citation>
    <scope>NUCLEOTIDE SEQUENCE [LARGE SCALE GENOMIC DNA]</scope>
    <source>
        <strain evidence="17 18">WSL</strain>
    </source>
</reference>
<keyword evidence="6 13" id="KW-1133">Transmembrane helix</keyword>
<keyword evidence="3" id="KW-0813">Transport</keyword>
<evidence type="ECO:0000256" key="5">
    <source>
        <dbReference type="ARBA" id="ARBA00022692"/>
    </source>
</evidence>
<proteinExistence type="inferred from homology"/>
<keyword evidence="8 13" id="KW-0472">Membrane</keyword>
<gene>
    <name evidence="17" type="ORF">GHT06_014248</name>
</gene>
<dbReference type="Pfam" id="PF10613">
    <property type="entry name" value="Lig_chan-Glu_bd"/>
    <property type="match status" value="1"/>
</dbReference>
<organism evidence="17 18">
    <name type="scientific">Daphnia sinensis</name>
    <dbReference type="NCBI Taxonomy" id="1820382"/>
    <lineage>
        <taxon>Eukaryota</taxon>
        <taxon>Metazoa</taxon>
        <taxon>Ecdysozoa</taxon>
        <taxon>Arthropoda</taxon>
        <taxon>Crustacea</taxon>
        <taxon>Branchiopoda</taxon>
        <taxon>Diplostraca</taxon>
        <taxon>Cladocera</taxon>
        <taxon>Anomopoda</taxon>
        <taxon>Daphniidae</taxon>
        <taxon>Daphnia</taxon>
        <taxon>Daphnia similis group</taxon>
    </lineage>
</organism>
<feature type="signal peptide" evidence="14">
    <location>
        <begin position="1"/>
        <end position="18"/>
    </location>
</feature>
<dbReference type="InterPro" id="IPR001320">
    <property type="entry name" value="Iontro_rcpt_C"/>
</dbReference>
<evidence type="ECO:0000256" key="13">
    <source>
        <dbReference type="SAM" id="Phobius"/>
    </source>
</evidence>
<evidence type="ECO:0000256" key="3">
    <source>
        <dbReference type="ARBA" id="ARBA00022448"/>
    </source>
</evidence>
<evidence type="ECO:0000256" key="7">
    <source>
        <dbReference type="ARBA" id="ARBA00023065"/>
    </source>
</evidence>
<dbReference type="Gene3D" id="3.40.190.10">
    <property type="entry name" value="Periplasmic binding protein-like II"/>
    <property type="match status" value="1"/>
</dbReference>
<feature type="domain" description="Ionotropic glutamate receptor L-glutamate and glycine-binding" evidence="16">
    <location>
        <begin position="163"/>
        <end position="225"/>
    </location>
</feature>
<keyword evidence="5 13" id="KW-0812">Transmembrane</keyword>
<keyword evidence="4" id="KW-1003">Cell membrane</keyword>
<dbReference type="Pfam" id="PF00060">
    <property type="entry name" value="Lig_chan"/>
    <property type="match status" value="1"/>
</dbReference>
<evidence type="ECO:0000259" key="16">
    <source>
        <dbReference type="SMART" id="SM00918"/>
    </source>
</evidence>
<feature type="transmembrane region" description="Helical" evidence="13">
    <location>
        <begin position="281"/>
        <end position="301"/>
    </location>
</feature>
<comment type="subcellular location">
    <subcellularLocation>
        <location evidence="1">Cell membrane</location>
        <topology evidence="1">Multi-pass membrane protein</topology>
    </subcellularLocation>
</comment>
<keyword evidence="12" id="KW-0407">Ion channel</keyword>
<dbReference type="AlphaFoldDB" id="A0AAD5PXQ9"/>
<keyword evidence="7" id="KW-0406">Ion transport</keyword>
<accession>A0AAD5PXQ9</accession>
<evidence type="ECO:0000256" key="8">
    <source>
        <dbReference type="ARBA" id="ARBA00023136"/>
    </source>
</evidence>
<dbReference type="GO" id="GO:0005886">
    <property type="term" value="C:plasma membrane"/>
    <property type="evidence" value="ECO:0007669"/>
    <property type="project" value="UniProtKB-SubCell"/>
</dbReference>
<evidence type="ECO:0000256" key="12">
    <source>
        <dbReference type="ARBA" id="ARBA00023303"/>
    </source>
</evidence>
<keyword evidence="18" id="KW-1185">Reference proteome</keyword>
<dbReference type="SMART" id="SM00079">
    <property type="entry name" value="PBPe"/>
    <property type="match status" value="1"/>
</dbReference>
<dbReference type="FunFam" id="3.40.190.10:FF:000024">
    <property type="entry name" value="Glutamate receptor, ionotropic, delta 1"/>
    <property type="match status" value="1"/>
</dbReference>
<dbReference type="SMART" id="SM00918">
    <property type="entry name" value="Lig_chan-Glu_bd"/>
    <property type="match status" value="1"/>
</dbReference>
<evidence type="ECO:0000313" key="18">
    <source>
        <dbReference type="Proteomes" id="UP000820818"/>
    </source>
</evidence>
<keyword evidence="9" id="KW-0675">Receptor</keyword>
<dbReference type="SUPFAM" id="SSF53850">
    <property type="entry name" value="Periplasmic binding protein-like II"/>
    <property type="match status" value="1"/>
</dbReference>
<evidence type="ECO:0000256" key="6">
    <source>
        <dbReference type="ARBA" id="ARBA00022989"/>
    </source>
</evidence>
<evidence type="ECO:0000256" key="2">
    <source>
        <dbReference type="ARBA" id="ARBA00008685"/>
    </source>
</evidence>
<dbReference type="EMBL" id="WJBH02000004">
    <property type="protein sequence ID" value="KAI9560234.1"/>
    <property type="molecule type" value="Genomic_DNA"/>
</dbReference>
<dbReference type="PANTHER" id="PTHR42643:SF24">
    <property type="entry name" value="IONOTROPIC RECEPTOR 60A"/>
    <property type="match status" value="1"/>
</dbReference>
<name>A0AAD5PXQ9_9CRUS</name>
<dbReference type="GO" id="GO:0015276">
    <property type="term" value="F:ligand-gated monoatomic ion channel activity"/>
    <property type="evidence" value="ECO:0007669"/>
    <property type="project" value="InterPro"/>
</dbReference>
<evidence type="ECO:0000256" key="14">
    <source>
        <dbReference type="SAM" id="SignalP"/>
    </source>
</evidence>
<evidence type="ECO:0000256" key="9">
    <source>
        <dbReference type="ARBA" id="ARBA00023170"/>
    </source>
</evidence>
<comment type="similarity">
    <text evidence="2">Belongs to the glutamate-gated ion channel (TC 1.A.10.1) family.</text>
</comment>
<dbReference type="PANTHER" id="PTHR42643">
    <property type="entry name" value="IONOTROPIC RECEPTOR 20A-RELATED"/>
    <property type="match status" value="1"/>
</dbReference>
<protein>
    <recommendedName>
        <fullName evidence="19">Ionotropic glutamate receptor L-glutamate and glycine-binding domain-containing protein</fullName>
    </recommendedName>
</protein>
<evidence type="ECO:0000256" key="11">
    <source>
        <dbReference type="ARBA" id="ARBA00023286"/>
    </source>
</evidence>
<evidence type="ECO:0000259" key="15">
    <source>
        <dbReference type="SMART" id="SM00079"/>
    </source>
</evidence>
<feature type="transmembrane region" description="Helical" evidence="13">
    <location>
        <begin position="341"/>
        <end position="365"/>
    </location>
</feature>
<evidence type="ECO:0000256" key="1">
    <source>
        <dbReference type="ARBA" id="ARBA00004651"/>
    </source>
</evidence>
<feature type="domain" description="Ionotropic glutamate receptor C-terminal" evidence="15">
    <location>
        <begin position="153"/>
        <end position="512"/>
    </location>
</feature>
<evidence type="ECO:0000313" key="17">
    <source>
        <dbReference type="EMBL" id="KAI9560234.1"/>
    </source>
</evidence>
<sequence>MSCTTLTLCLIIIRVINTCCFKLAFVHEGLNLVRPKSHAELWMSVVFDNFIDFSSQINVTHIEITPDDIAFDTPLTSIVGDPELEGFVLTTISCGIGDVIESIVSSSMAPIIRLLTREIHECTQTNEFQWNQSTHKVNNFNPSRDVDSLFGKKLRLTLLEEPPFVMFDRHPNGSVIGYKGYCYEIVRVLQTMYNLTYEFILPKDHAFGKEMPDGSWNGMIGMVVEQAVDIGLGPFSVTHSRSKVVDFSVGFYEDGNAILIPPAAEENRLLACTKPFRQETWLTLMLFAIILPIILWQYSNLFAIHYQERRSTLTKQYFFTLGVLIGQSGQKLPSVGFSSRFLGAIWCLNSVVFASAYIGILMSFLRFPKLLPVVNQLEELPGSHLKWVVQRGTALDTLFLEATTGVYKTIGEGLLKQQRGSLIEVNEEGAHHVTNGSYAYIAGKSNLESLIYNDYTRTGMCRMSIAQQEFFKINVAFAFPKNSPLKPFMDKKILQMVEAGLGIYWKKLYWPPSDGKCGKVKQSDTGPKSLSLIDLQGAFIILAIGRFNLGKHQSSFSIYSDNKNVPEILRKYQSFTLFACILAVMAVVYTNSAPTEDEPTAGEEDQFFFFCRWLTSCTNSTQCAGNLIYKTCNGGRCCRG</sequence>
<keyword evidence="11" id="KW-1071">Ligand-gated ion channel</keyword>
<comment type="caution">
    <text evidence="17">The sequence shown here is derived from an EMBL/GenBank/DDBJ whole genome shotgun (WGS) entry which is preliminary data.</text>
</comment>